<feature type="compositionally biased region" description="Pro residues" evidence="1">
    <location>
        <begin position="14"/>
        <end position="42"/>
    </location>
</feature>
<proteinExistence type="predicted"/>
<organism evidence="3">
    <name type="scientific">Solanum chilense</name>
    <name type="common">Tomato</name>
    <name type="synonym">Lycopersicon chilense</name>
    <dbReference type="NCBI Taxonomy" id="4083"/>
    <lineage>
        <taxon>Eukaryota</taxon>
        <taxon>Viridiplantae</taxon>
        <taxon>Streptophyta</taxon>
        <taxon>Embryophyta</taxon>
        <taxon>Tracheophyta</taxon>
        <taxon>Spermatophyta</taxon>
        <taxon>Magnoliopsida</taxon>
        <taxon>eudicotyledons</taxon>
        <taxon>Gunneridae</taxon>
        <taxon>Pentapetalae</taxon>
        <taxon>asterids</taxon>
        <taxon>lamiids</taxon>
        <taxon>Solanales</taxon>
        <taxon>Solanaceae</taxon>
        <taxon>Solanoideae</taxon>
        <taxon>Solaneae</taxon>
        <taxon>Solanum</taxon>
        <taxon>Solanum subgen. Lycopersicon</taxon>
    </lineage>
</organism>
<comment type="caution">
    <text evidence="3">The sequence shown here is derived from an EMBL/GenBank/DDBJ whole genome shotgun (WGS) entry which is preliminary data.</text>
</comment>
<dbReference type="AlphaFoldDB" id="A0A6N2AVM2"/>
<name>A0A6N2AVM2_SOLCI</name>
<sequence>MAESSLNPDAPQFIPNPPLAPLPRPPPPPGPRPPPPPGPRLRPPLRPMYMLLPVHQFLPVMLPTHQFLPVILSTHPYPPALQPHPYPIVDSPPQEKVRRRRHRMNTIATRVRGMDIRIILDVTTVMIKNIPFHYNRGSMMEFLDYFCLQENIKARDSNRENIHVCAYDYLYLPLHFKKHRIRGYALVNFTDERTLWKFFLAFCDGVTAFPNSARSVKLSTAYIQGEKDLRRRYQYARFKQEAIGFNPPRDGSHIIAS</sequence>
<dbReference type="EMBL" id="RXGB01007249">
    <property type="protein sequence ID" value="TMW85644.1"/>
    <property type="molecule type" value="Genomic_DNA"/>
</dbReference>
<evidence type="ECO:0000256" key="1">
    <source>
        <dbReference type="SAM" id="MobiDB-lite"/>
    </source>
</evidence>
<dbReference type="Pfam" id="PF04059">
    <property type="entry name" value="RRM_2"/>
    <property type="match status" value="1"/>
</dbReference>
<gene>
    <name evidence="3" type="ORF">EJD97_022770</name>
</gene>
<reference evidence="3" key="1">
    <citation type="submission" date="2019-05" db="EMBL/GenBank/DDBJ databases">
        <title>The de novo reference genome and transcriptome assemblies of the wild tomato species Solanum chilense.</title>
        <authorList>
            <person name="Stam R."/>
            <person name="Nosenko T."/>
            <person name="Hoerger A.C."/>
            <person name="Stephan W."/>
            <person name="Seidel M.A."/>
            <person name="Kuhn J.M.M."/>
            <person name="Haberer G."/>
            <person name="Tellier A."/>
        </authorList>
    </citation>
    <scope>NUCLEOTIDE SEQUENCE</scope>
    <source>
        <tissue evidence="3">Mature leaves</tissue>
    </source>
</reference>
<evidence type="ECO:0000313" key="3">
    <source>
        <dbReference type="EMBL" id="TMW85644.1"/>
    </source>
</evidence>
<dbReference type="InterPro" id="IPR007201">
    <property type="entry name" value="Mei2-like_Rrm_C"/>
</dbReference>
<protein>
    <recommendedName>
        <fullName evidence="2">Mei2-like C-terminal RNA recognition motif domain-containing protein</fullName>
    </recommendedName>
</protein>
<evidence type="ECO:0000259" key="2">
    <source>
        <dbReference type="Pfam" id="PF04059"/>
    </source>
</evidence>
<feature type="domain" description="Mei2-like C-terminal RNA recognition motif" evidence="2">
    <location>
        <begin position="123"/>
        <end position="232"/>
    </location>
</feature>
<feature type="region of interest" description="Disordered" evidence="1">
    <location>
        <begin position="1"/>
        <end position="42"/>
    </location>
</feature>
<accession>A0A6N2AVM2</accession>